<feature type="domain" description="HNH nuclease" evidence="1">
    <location>
        <begin position="55"/>
        <end position="96"/>
    </location>
</feature>
<dbReference type="SUPFAM" id="SSF54060">
    <property type="entry name" value="His-Me finger endonucleases"/>
    <property type="match status" value="1"/>
</dbReference>
<dbReference type="InterPro" id="IPR044925">
    <property type="entry name" value="His-Me_finger_sf"/>
</dbReference>
<dbReference type="Pfam" id="PF13392">
    <property type="entry name" value="HNH_3"/>
    <property type="match status" value="1"/>
</dbReference>
<accession>A0AA51VHM6</accession>
<organism evidence="2 3">
    <name type="scientific">Escherichia phage vB_EcoP_PAS59</name>
    <dbReference type="NCBI Taxonomy" id="3053873"/>
    <lineage>
        <taxon>Viruses</taxon>
        <taxon>Duplodnaviria</taxon>
        <taxon>Heunggongvirae</taxon>
        <taxon>Uroviricota</taxon>
        <taxon>Caudoviricetes</taxon>
        <taxon>Mktvariviridae</taxon>
        <taxon>Gordonclarkvirinae</taxon>
        <taxon>Suseptimavirus</taxon>
        <taxon>Suseptimavirus PAS59</taxon>
    </lineage>
</organism>
<sequence>MAMPDFRGAFTYNPNTGHLFWSMSNIFNKQKGQRAGCINSKGYRVLTFKKKSYLEHRVIAELFLPKVEGKEYVNHKNGIKDDNRIENLEWCTQQENCVHAYETKLSTPRNLEDNPNSKLTKEQVLFCLENYKPRDRQFGARALARKFGVSSSTISLIINGTNWKEVSYVA</sequence>
<protein>
    <recommendedName>
        <fullName evidence="1">HNH nuclease domain-containing protein</fullName>
    </recommendedName>
</protein>
<dbReference type="EMBL" id="OQ921332">
    <property type="protein sequence ID" value="WMX18948.1"/>
    <property type="molecule type" value="Genomic_DNA"/>
</dbReference>
<keyword evidence="3" id="KW-1185">Reference proteome</keyword>
<dbReference type="Proteomes" id="UP001182149">
    <property type="component" value="Segment"/>
</dbReference>
<proteinExistence type="predicted"/>
<evidence type="ECO:0000313" key="2">
    <source>
        <dbReference type="EMBL" id="WMX18948.1"/>
    </source>
</evidence>
<evidence type="ECO:0000313" key="3">
    <source>
        <dbReference type="Proteomes" id="UP001182149"/>
    </source>
</evidence>
<dbReference type="Gene3D" id="3.90.75.20">
    <property type="match status" value="1"/>
</dbReference>
<evidence type="ECO:0000259" key="1">
    <source>
        <dbReference type="Pfam" id="PF13392"/>
    </source>
</evidence>
<dbReference type="InterPro" id="IPR003615">
    <property type="entry name" value="HNH_nuc"/>
</dbReference>
<reference evidence="2 3" key="1">
    <citation type="submission" date="2023-05" db="EMBL/GenBank/DDBJ databases">
        <title>Complete genome sequence of three non-O157 smooth Escherichia coli infecting phages.</title>
        <authorList>
            <person name="Pas C."/>
            <person name="Briers Y."/>
            <person name="Fieseler L."/>
        </authorList>
    </citation>
    <scope>NUCLEOTIDE SEQUENCE [LARGE SCALE GENOMIC DNA]</scope>
</reference>
<name>A0AA51VHM6_9CAUD</name>